<dbReference type="Pfam" id="PF17917">
    <property type="entry name" value="RT_RNaseH"/>
    <property type="match status" value="1"/>
</dbReference>
<evidence type="ECO:0000256" key="5">
    <source>
        <dbReference type="ARBA" id="ARBA00022801"/>
    </source>
</evidence>
<feature type="compositionally biased region" description="Acidic residues" evidence="7">
    <location>
        <begin position="305"/>
        <end position="320"/>
    </location>
</feature>
<evidence type="ECO:0008006" key="12">
    <source>
        <dbReference type="Google" id="ProtNLM"/>
    </source>
</evidence>
<evidence type="ECO:0000256" key="7">
    <source>
        <dbReference type="SAM" id="MobiDB-lite"/>
    </source>
</evidence>
<evidence type="ECO:0000256" key="6">
    <source>
        <dbReference type="ARBA" id="ARBA00022918"/>
    </source>
</evidence>
<evidence type="ECO:0000256" key="1">
    <source>
        <dbReference type="ARBA" id="ARBA00022679"/>
    </source>
</evidence>
<keyword evidence="3" id="KW-0540">Nuclease</keyword>
<dbReference type="PANTHER" id="PTHR35046:SF18">
    <property type="entry name" value="RNA-DIRECTED DNA POLYMERASE"/>
    <property type="match status" value="1"/>
</dbReference>
<feature type="compositionally biased region" description="Basic residues" evidence="7">
    <location>
        <begin position="231"/>
        <end position="250"/>
    </location>
</feature>
<evidence type="ECO:0000259" key="8">
    <source>
        <dbReference type="Pfam" id="PF03732"/>
    </source>
</evidence>
<feature type="domain" description="Retrotransposon gag" evidence="8">
    <location>
        <begin position="102"/>
        <end position="193"/>
    </location>
</feature>
<dbReference type="PANTHER" id="PTHR35046">
    <property type="entry name" value="ZINC KNUCKLE (CCHC-TYPE) FAMILY PROTEIN"/>
    <property type="match status" value="1"/>
</dbReference>
<proteinExistence type="predicted"/>
<dbReference type="SUPFAM" id="SSF56672">
    <property type="entry name" value="DNA/RNA polymerases"/>
    <property type="match status" value="1"/>
</dbReference>
<sequence>MVKFFEENKASLAKIERYLGLGNDDLPPSTVRESVQLLSEQLNEMNGMIQNLVGKQREMFSPNGTPLYKEKEIEMEAELNYLREELSLIRKVVEEKTSSYSSEDRTKLWWRSRQEADRLARKDPIASWDVMKDEIRKQFLPNNTSWVARDKLKDLKHTNTIREYVKQFMSLMLDISNMSEEDKLFQFMSGLKPWAQTDLRRQKVQDLNAAIVAAEALVDWKPSGVVENKGGKKKGNDRGKKRKFGKRKGFKSGDKSGQKSDNKKEENSSNKKTRFTDGCFICKGPHIARNCPKRQQLSALLGESSSDEEDSREKEQEEDDVAPRMNTMKIVCAAIKGEQKEPVDGLMYYRVTVNGSDMWTMIDTGATHSFLKGGLVRKMGLKVQPSSHMINTVNSAAANSVGIVKDVSFKTGAWKGKVELLAVEMDDYELVLGNKFFKQAKLMVAPHLGGVMITDEAYPCFVPGRLSTANITSTDILLSAMQVKKGVKRGEPTFLAALVEIKKDVIVEVPDEIADLLKEFEGRKLKEAEEKYSAHEKEMLTVVHCLRTWRHYLLGTKFTVLTDNVANTFFQSQKTLSPKQARWMEFLEEYDFSWQHKPGRHNCVPDALSRKTQEVFVALTSVQSDFTQCIRDECKDNAEYVKLCELVKEDSVRRYWLENGLLLAQGGRLYVPSGKLRQELLRTWTQGWLDTSGLSDLGVSKGLWRAFVSGCLALAAKRRVGWEPASLQSVASQRHGTAKRCVAWTMVRFGEAMQHLATVALLRSNTTLGL</sequence>
<dbReference type="InterPro" id="IPR041373">
    <property type="entry name" value="RT_RNaseH"/>
</dbReference>
<organism evidence="10 11">
    <name type="scientific">Chenopodium quinoa</name>
    <name type="common">Quinoa</name>
    <dbReference type="NCBI Taxonomy" id="63459"/>
    <lineage>
        <taxon>Eukaryota</taxon>
        <taxon>Viridiplantae</taxon>
        <taxon>Streptophyta</taxon>
        <taxon>Embryophyta</taxon>
        <taxon>Tracheophyta</taxon>
        <taxon>Spermatophyta</taxon>
        <taxon>Magnoliopsida</taxon>
        <taxon>eudicotyledons</taxon>
        <taxon>Gunneridae</taxon>
        <taxon>Pentapetalae</taxon>
        <taxon>Caryophyllales</taxon>
        <taxon>Chenopodiaceae</taxon>
        <taxon>Chenopodioideae</taxon>
        <taxon>Atripliceae</taxon>
        <taxon>Chenopodium</taxon>
    </lineage>
</organism>
<keyword evidence="6" id="KW-0695">RNA-directed DNA polymerase</keyword>
<keyword evidence="11" id="KW-1185">Reference proteome</keyword>
<accession>A0A803LHP5</accession>
<keyword evidence="5" id="KW-0378">Hydrolase</keyword>
<evidence type="ECO:0000313" key="11">
    <source>
        <dbReference type="Proteomes" id="UP000596660"/>
    </source>
</evidence>
<keyword evidence="4" id="KW-0255">Endonuclease</keyword>
<feature type="region of interest" description="Disordered" evidence="7">
    <location>
        <begin position="300"/>
        <end position="322"/>
    </location>
</feature>
<dbReference type="Gramene" id="AUR62013492-RA">
    <property type="protein sequence ID" value="AUR62013492-RA:cds"/>
    <property type="gene ID" value="AUR62013492"/>
</dbReference>
<evidence type="ECO:0000256" key="2">
    <source>
        <dbReference type="ARBA" id="ARBA00022695"/>
    </source>
</evidence>
<feature type="domain" description="Reverse transcriptase RNase H-like" evidence="9">
    <location>
        <begin position="520"/>
        <end position="590"/>
    </location>
</feature>
<dbReference type="Pfam" id="PF03732">
    <property type="entry name" value="Retrotrans_gag"/>
    <property type="match status" value="1"/>
</dbReference>
<dbReference type="SUPFAM" id="SSF50630">
    <property type="entry name" value="Acid proteases"/>
    <property type="match status" value="1"/>
</dbReference>
<dbReference type="CDD" id="cd09274">
    <property type="entry name" value="RNase_HI_RT_Ty3"/>
    <property type="match status" value="1"/>
</dbReference>
<protein>
    <recommendedName>
        <fullName evidence="12">Reverse transcriptase RNase H-like domain-containing protein</fullName>
    </recommendedName>
</protein>
<dbReference type="GO" id="GO:0004519">
    <property type="term" value="F:endonuclease activity"/>
    <property type="evidence" value="ECO:0007669"/>
    <property type="project" value="UniProtKB-KW"/>
</dbReference>
<reference evidence="10" key="2">
    <citation type="submission" date="2021-03" db="UniProtKB">
        <authorList>
            <consortium name="EnsemblPlants"/>
        </authorList>
    </citation>
    <scope>IDENTIFICATION</scope>
</reference>
<feature type="compositionally biased region" description="Basic and acidic residues" evidence="7">
    <location>
        <begin position="251"/>
        <end position="269"/>
    </location>
</feature>
<dbReference type="CDD" id="cd00303">
    <property type="entry name" value="retropepsin_like"/>
    <property type="match status" value="1"/>
</dbReference>
<evidence type="ECO:0000313" key="10">
    <source>
        <dbReference type="EnsemblPlants" id="AUR62013492-RA:cds"/>
    </source>
</evidence>
<name>A0A803LHP5_CHEQI</name>
<keyword evidence="2" id="KW-0548">Nucleotidyltransferase</keyword>
<dbReference type="InterPro" id="IPR021109">
    <property type="entry name" value="Peptidase_aspartic_dom_sf"/>
</dbReference>
<dbReference type="GO" id="GO:0016787">
    <property type="term" value="F:hydrolase activity"/>
    <property type="evidence" value="ECO:0007669"/>
    <property type="project" value="UniProtKB-KW"/>
</dbReference>
<dbReference type="Pfam" id="PF13975">
    <property type="entry name" value="gag-asp_proteas"/>
    <property type="match status" value="1"/>
</dbReference>
<evidence type="ECO:0000259" key="9">
    <source>
        <dbReference type="Pfam" id="PF17917"/>
    </source>
</evidence>
<dbReference type="GO" id="GO:0003964">
    <property type="term" value="F:RNA-directed DNA polymerase activity"/>
    <property type="evidence" value="ECO:0007669"/>
    <property type="project" value="UniProtKB-KW"/>
</dbReference>
<evidence type="ECO:0000256" key="3">
    <source>
        <dbReference type="ARBA" id="ARBA00022722"/>
    </source>
</evidence>
<dbReference type="EnsemblPlants" id="AUR62013492-RA">
    <property type="protein sequence ID" value="AUR62013492-RA:cds"/>
    <property type="gene ID" value="AUR62013492"/>
</dbReference>
<keyword evidence="1" id="KW-0808">Transferase</keyword>
<feature type="region of interest" description="Disordered" evidence="7">
    <location>
        <begin position="224"/>
        <end position="271"/>
    </location>
</feature>
<dbReference type="AlphaFoldDB" id="A0A803LHP5"/>
<dbReference type="Gene3D" id="2.40.70.10">
    <property type="entry name" value="Acid Proteases"/>
    <property type="match status" value="1"/>
</dbReference>
<dbReference type="InterPro" id="IPR005162">
    <property type="entry name" value="Retrotrans_gag_dom"/>
</dbReference>
<reference evidence="10" key="1">
    <citation type="journal article" date="2017" name="Nature">
        <title>The genome of Chenopodium quinoa.</title>
        <authorList>
            <person name="Jarvis D.E."/>
            <person name="Ho Y.S."/>
            <person name="Lightfoot D.J."/>
            <person name="Schmoeckel S.M."/>
            <person name="Li B."/>
            <person name="Borm T.J.A."/>
            <person name="Ohyanagi H."/>
            <person name="Mineta K."/>
            <person name="Michell C.T."/>
            <person name="Saber N."/>
            <person name="Kharbatia N.M."/>
            <person name="Rupper R.R."/>
            <person name="Sharp A.R."/>
            <person name="Dally N."/>
            <person name="Boughton B.A."/>
            <person name="Woo Y.H."/>
            <person name="Gao G."/>
            <person name="Schijlen E.G.W.M."/>
            <person name="Guo X."/>
            <person name="Momin A.A."/>
            <person name="Negrao S."/>
            <person name="Al-Babili S."/>
            <person name="Gehring C."/>
            <person name="Roessner U."/>
            <person name="Jung C."/>
            <person name="Murphy K."/>
            <person name="Arold S.T."/>
            <person name="Gojobori T."/>
            <person name="van der Linden C.G."/>
            <person name="van Loo E.N."/>
            <person name="Jellen E.N."/>
            <person name="Maughan P.J."/>
            <person name="Tester M."/>
        </authorList>
    </citation>
    <scope>NUCLEOTIDE SEQUENCE [LARGE SCALE GENOMIC DNA]</scope>
    <source>
        <strain evidence="10">cv. PI 614886</strain>
    </source>
</reference>
<evidence type="ECO:0000256" key="4">
    <source>
        <dbReference type="ARBA" id="ARBA00022759"/>
    </source>
</evidence>
<dbReference type="InterPro" id="IPR043502">
    <property type="entry name" value="DNA/RNA_pol_sf"/>
</dbReference>
<dbReference type="Proteomes" id="UP000596660">
    <property type="component" value="Unplaced"/>
</dbReference>